<dbReference type="AlphaFoldDB" id="A0A9P9BND8"/>
<feature type="compositionally biased region" description="Low complexity" evidence="1">
    <location>
        <begin position="287"/>
        <end position="298"/>
    </location>
</feature>
<dbReference type="PROSITE" id="PS50280">
    <property type="entry name" value="SET"/>
    <property type="match status" value="1"/>
</dbReference>
<dbReference type="RefSeq" id="XP_046010410.1">
    <property type="nucleotide sequence ID" value="XM_046159035.1"/>
</dbReference>
<gene>
    <name evidence="3" type="ORF">B0I36DRAFT_364791</name>
</gene>
<dbReference type="InterPro" id="IPR046341">
    <property type="entry name" value="SET_dom_sf"/>
</dbReference>
<organism evidence="3 4">
    <name type="scientific">Microdochium trichocladiopsis</name>
    <dbReference type="NCBI Taxonomy" id="1682393"/>
    <lineage>
        <taxon>Eukaryota</taxon>
        <taxon>Fungi</taxon>
        <taxon>Dikarya</taxon>
        <taxon>Ascomycota</taxon>
        <taxon>Pezizomycotina</taxon>
        <taxon>Sordariomycetes</taxon>
        <taxon>Xylariomycetidae</taxon>
        <taxon>Xylariales</taxon>
        <taxon>Microdochiaceae</taxon>
        <taxon>Microdochium</taxon>
    </lineage>
</organism>
<dbReference type="InterPro" id="IPR053185">
    <property type="entry name" value="SET_domain_protein"/>
</dbReference>
<evidence type="ECO:0000313" key="4">
    <source>
        <dbReference type="Proteomes" id="UP000756346"/>
    </source>
</evidence>
<proteinExistence type="predicted"/>
<dbReference type="PANTHER" id="PTHR47332">
    <property type="entry name" value="SET DOMAIN-CONTAINING PROTEIN 5"/>
    <property type="match status" value="1"/>
</dbReference>
<feature type="domain" description="SET" evidence="2">
    <location>
        <begin position="58"/>
        <end position="258"/>
    </location>
</feature>
<dbReference type="InterPro" id="IPR001214">
    <property type="entry name" value="SET_dom"/>
</dbReference>
<reference evidence="3" key="1">
    <citation type="journal article" date="2021" name="Nat. Commun.">
        <title>Genetic determinants of endophytism in the Arabidopsis root mycobiome.</title>
        <authorList>
            <person name="Mesny F."/>
            <person name="Miyauchi S."/>
            <person name="Thiergart T."/>
            <person name="Pickel B."/>
            <person name="Atanasova L."/>
            <person name="Karlsson M."/>
            <person name="Huettel B."/>
            <person name="Barry K.W."/>
            <person name="Haridas S."/>
            <person name="Chen C."/>
            <person name="Bauer D."/>
            <person name="Andreopoulos W."/>
            <person name="Pangilinan J."/>
            <person name="LaButti K."/>
            <person name="Riley R."/>
            <person name="Lipzen A."/>
            <person name="Clum A."/>
            <person name="Drula E."/>
            <person name="Henrissat B."/>
            <person name="Kohler A."/>
            <person name="Grigoriev I.V."/>
            <person name="Martin F.M."/>
            <person name="Hacquard S."/>
        </authorList>
    </citation>
    <scope>NUCLEOTIDE SEQUENCE</scope>
    <source>
        <strain evidence="3">MPI-CAGE-CH-0230</strain>
    </source>
</reference>
<dbReference type="Gene3D" id="2.170.270.10">
    <property type="entry name" value="SET domain"/>
    <property type="match status" value="1"/>
</dbReference>
<name>A0A9P9BND8_9PEZI</name>
<dbReference type="EMBL" id="JAGTJQ010000007">
    <property type="protein sequence ID" value="KAH7027611.1"/>
    <property type="molecule type" value="Genomic_DNA"/>
</dbReference>
<feature type="compositionally biased region" description="Polar residues" evidence="1">
    <location>
        <begin position="304"/>
        <end position="315"/>
    </location>
</feature>
<evidence type="ECO:0000256" key="1">
    <source>
        <dbReference type="SAM" id="MobiDB-lite"/>
    </source>
</evidence>
<evidence type="ECO:0000313" key="3">
    <source>
        <dbReference type="EMBL" id="KAH7027611.1"/>
    </source>
</evidence>
<protein>
    <recommendedName>
        <fullName evidence="2">SET domain-containing protein</fullName>
    </recommendedName>
</protein>
<feature type="region of interest" description="Disordered" evidence="1">
    <location>
        <begin position="281"/>
        <end position="337"/>
    </location>
</feature>
<dbReference type="SUPFAM" id="SSF82199">
    <property type="entry name" value="SET domain"/>
    <property type="match status" value="1"/>
</dbReference>
<dbReference type="PANTHER" id="PTHR47332:SF4">
    <property type="entry name" value="SET DOMAIN-CONTAINING PROTEIN 5"/>
    <property type="match status" value="1"/>
</dbReference>
<evidence type="ECO:0000259" key="2">
    <source>
        <dbReference type="PROSITE" id="PS50280"/>
    </source>
</evidence>
<feature type="region of interest" description="Disordered" evidence="1">
    <location>
        <begin position="167"/>
        <end position="233"/>
    </location>
</feature>
<dbReference type="OrthoDB" id="3180714at2759"/>
<dbReference type="Proteomes" id="UP000756346">
    <property type="component" value="Unassembled WGS sequence"/>
</dbReference>
<feature type="compositionally biased region" description="Basic residues" evidence="1">
    <location>
        <begin position="189"/>
        <end position="220"/>
    </location>
</feature>
<comment type="caution">
    <text evidence="3">The sequence shown here is derived from an EMBL/GenBank/DDBJ whole genome shotgun (WGS) entry which is preliminary data.</text>
</comment>
<sequence length="421" mass="45362">MASLPSDCTLSAHAADKPQKPEVTTKSLFPVDPNVSSTDATAPTIPVSLLQASQQPPPLFEVRPSPLGGSGVFATRDLSFGTRLLAEEALFYADRTTLYEEVDKLSPEARRMFDDLHSFRRTHGTDDIAARFWTNCFHTPLGSGIFPLSARFNHACKGHNNVAFTLPKASPSPGIGDGDGDGSDGSKSNHSKSNHSKSNHSKSNHSKSNHSKSNHSKSNHSSRPPENQPPGDADKLLVLSVSVPDGVKAGQELTINYGPPPAVLFVNWGFRCRCAGCRRGRERRESASNLSSNSSRPGRGSGNTNTGTPIATRSSRGVGHAGGDDDNVPDGTDGAADHWGLTDHECEKLEEGGWVRLLDQEKTNLGGGYHDDEYCLHRVGSRAQALMGGTTHEVSLKGRCKKQRDWNRSVGRQRPSVSAQW</sequence>
<dbReference type="GeneID" id="70188581"/>
<accession>A0A9P9BND8</accession>
<keyword evidence="4" id="KW-1185">Reference proteome</keyword>
<feature type="region of interest" description="Disordered" evidence="1">
    <location>
        <begin position="1"/>
        <end position="34"/>
    </location>
</feature>